<accession>A0A314V217</accession>
<dbReference type="EMBL" id="PJQY01002979">
    <property type="protein sequence ID" value="PQM41179.1"/>
    <property type="molecule type" value="Genomic_DNA"/>
</dbReference>
<sequence length="93" mass="10718">MRLMKPEFRANDPLYCKDEPAVDAAKRLKKYAGYSGDTVSCISYLFLSQLPIEFKKKLRKQEKSKKNPKQVEKLQSDIKTIEEDFKGKSLSTA</sequence>
<dbReference type="AlphaFoldDB" id="A0A314V217"/>
<proteinExistence type="predicted"/>
<name>A0A314V217_PRUYE</name>
<protein>
    <submittedName>
        <fullName evidence="1">Uncharacterized protein</fullName>
    </submittedName>
</protein>
<gene>
    <name evidence="1" type="ORF">Pyn_20897</name>
</gene>
<dbReference type="Proteomes" id="UP000250321">
    <property type="component" value="Unassembled WGS sequence"/>
</dbReference>
<evidence type="ECO:0000313" key="1">
    <source>
        <dbReference type="EMBL" id="PQM41179.1"/>
    </source>
</evidence>
<organism evidence="1 2">
    <name type="scientific">Prunus yedoensis var. nudiflora</name>
    <dbReference type="NCBI Taxonomy" id="2094558"/>
    <lineage>
        <taxon>Eukaryota</taxon>
        <taxon>Viridiplantae</taxon>
        <taxon>Streptophyta</taxon>
        <taxon>Embryophyta</taxon>
        <taxon>Tracheophyta</taxon>
        <taxon>Spermatophyta</taxon>
        <taxon>Magnoliopsida</taxon>
        <taxon>eudicotyledons</taxon>
        <taxon>Gunneridae</taxon>
        <taxon>Pentapetalae</taxon>
        <taxon>rosids</taxon>
        <taxon>fabids</taxon>
        <taxon>Rosales</taxon>
        <taxon>Rosaceae</taxon>
        <taxon>Amygdaloideae</taxon>
        <taxon>Amygdaleae</taxon>
        <taxon>Prunus</taxon>
    </lineage>
</organism>
<keyword evidence="2" id="KW-1185">Reference proteome</keyword>
<reference evidence="1 2" key="1">
    <citation type="submission" date="2018-02" db="EMBL/GenBank/DDBJ databases">
        <title>Draft genome of wild Prunus yedoensis var. nudiflora.</title>
        <authorList>
            <person name="Baek S."/>
            <person name="Kim J.-H."/>
            <person name="Choi K."/>
            <person name="Kim G.-B."/>
            <person name="Cho A."/>
            <person name="Jang H."/>
            <person name="Shin C.-H."/>
            <person name="Yu H.-J."/>
            <person name="Mun J.-H."/>
        </authorList>
    </citation>
    <scope>NUCLEOTIDE SEQUENCE [LARGE SCALE GENOMIC DNA]</scope>
    <source>
        <strain evidence="2">cv. Jeju island</strain>
        <tissue evidence="1">Leaf</tissue>
    </source>
</reference>
<evidence type="ECO:0000313" key="2">
    <source>
        <dbReference type="Proteomes" id="UP000250321"/>
    </source>
</evidence>
<comment type="caution">
    <text evidence="1">The sequence shown here is derived from an EMBL/GenBank/DDBJ whole genome shotgun (WGS) entry which is preliminary data.</text>
</comment>